<dbReference type="Proteomes" id="UP001157006">
    <property type="component" value="Chromosome 1S"/>
</dbReference>
<dbReference type="InterPro" id="IPR038464">
    <property type="entry name" value="Ribosomal_eL38_sf"/>
</dbReference>
<evidence type="ECO:0000256" key="4">
    <source>
        <dbReference type="RuleBase" id="RU003445"/>
    </source>
</evidence>
<keyword evidence="3 4" id="KW-0687">Ribonucleoprotein</keyword>
<evidence type="ECO:0000256" key="3">
    <source>
        <dbReference type="ARBA" id="ARBA00023274"/>
    </source>
</evidence>
<dbReference type="GO" id="GO:0022618">
    <property type="term" value="P:protein-RNA complex assembly"/>
    <property type="evidence" value="ECO:0007669"/>
    <property type="project" value="TreeGrafter"/>
</dbReference>
<dbReference type="EMBL" id="OX451735">
    <property type="protein sequence ID" value="CAI8595678.1"/>
    <property type="molecule type" value="Genomic_DNA"/>
</dbReference>
<reference evidence="5 6" key="1">
    <citation type="submission" date="2023-01" db="EMBL/GenBank/DDBJ databases">
        <authorList>
            <person name="Kreplak J."/>
        </authorList>
    </citation>
    <scope>NUCLEOTIDE SEQUENCE [LARGE SCALE GENOMIC DNA]</scope>
</reference>
<accession>A0AAV0ZF15</accession>
<keyword evidence="6" id="KW-1185">Reference proteome</keyword>
<sequence>MLCILPSLMFKEIKCFHDPYYPPHVKTLSVIPSQKDDSMSIHCFCLLLLVKIKDRLKWVYPTSKSSNICSPSVPTVITGEEIAAKPTMLKQINEIKDFLLTARRGRDAHSVKIKRSKDMFKFKQSLPPGFQYCWIWLYHVYCNSRDLDESVSSWHDSGFSWTLRSESIIKSEW</sequence>
<dbReference type="Pfam" id="PF01781">
    <property type="entry name" value="Ribosomal_L38e"/>
    <property type="match status" value="1"/>
</dbReference>
<proteinExistence type="inferred from homology"/>
<comment type="similarity">
    <text evidence="1 4">Belongs to the eukaryotic ribosomal protein eL38 family.</text>
</comment>
<dbReference type="AlphaFoldDB" id="A0AAV0ZF15"/>
<dbReference type="PANTHER" id="PTHR10965:SF0">
    <property type="entry name" value="LARGE RIBOSOMAL SUBUNIT PROTEIN EL38"/>
    <property type="match status" value="1"/>
</dbReference>
<evidence type="ECO:0000313" key="6">
    <source>
        <dbReference type="Proteomes" id="UP001157006"/>
    </source>
</evidence>
<dbReference type="InterPro" id="IPR002675">
    <property type="entry name" value="Ribosomal_eL38"/>
</dbReference>
<dbReference type="PANTHER" id="PTHR10965">
    <property type="entry name" value="60S RIBOSOMAL PROTEIN L38"/>
    <property type="match status" value="1"/>
</dbReference>
<dbReference type="GO" id="GO:0006412">
    <property type="term" value="P:translation"/>
    <property type="evidence" value="ECO:0007669"/>
    <property type="project" value="InterPro"/>
</dbReference>
<organism evidence="5 6">
    <name type="scientific">Vicia faba</name>
    <name type="common">Broad bean</name>
    <name type="synonym">Faba vulgaris</name>
    <dbReference type="NCBI Taxonomy" id="3906"/>
    <lineage>
        <taxon>Eukaryota</taxon>
        <taxon>Viridiplantae</taxon>
        <taxon>Streptophyta</taxon>
        <taxon>Embryophyta</taxon>
        <taxon>Tracheophyta</taxon>
        <taxon>Spermatophyta</taxon>
        <taxon>Magnoliopsida</taxon>
        <taxon>eudicotyledons</taxon>
        <taxon>Gunneridae</taxon>
        <taxon>Pentapetalae</taxon>
        <taxon>rosids</taxon>
        <taxon>fabids</taxon>
        <taxon>Fabales</taxon>
        <taxon>Fabaceae</taxon>
        <taxon>Papilionoideae</taxon>
        <taxon>50 kb inversion clade</taxon>
        <taxon>NPAAA clade</taxon>
        <taxon>Hologalegina</taxon>
        <taxon>IRL clade</taxon>
        <taxon>Fabeae</taxon>
        <taxon>Vicia</taxon>
    </lineage>
</organism>
<gene>
    <name evidence="5" type="ORF">VFH_I202520</name>
</gene>
<keyword evidence="2 4" id="KW-0689">Ribosomal protein</keyword>
<dbReference type="Gene3D" id="3.30.720.90">
    <property type="match status" value="1"/>
</dbReference>
<evidence type="ECO:0000256" key="1">
    <source>
        <dbReference type="ARBA" id="ARBA00007803"/>
    </source>
</evidence>
<evidence type="ECO:0000313" key="5">
    <source>
        <dbReference type="EMBL" id="CAI8595678.1"/>
    </source>
</evidence>
<evidence type="ECO:0000256" key="2">
    <source>
        <dbReference type="ARBA" id="ARBA00022980"/>
    </source>
</evidence>
<name>A0AAV0ZF15_VICFA</name>
<protein>
    <submittedName>
        <fullName evidence="5">Uncharacterized protein</fullName>
    </submittedName>
</protein>
<dbReference type="GO" id="GO:0022625">
    <property type="term" value="C:cytosolic large ribosomal subunit"/>
    <property type="evidence" value="ECO:0007669"/>
    <property type="project" value="TreeGrafter"/>
</dbReference>
<dbReference type="GO" id="GO:0003735">
    <property type="term" value="F:structural constituent of ribosome"/>
    <property type="evidence" value="ECO:0007669"/>
    <property type="project" value="InterPro"/>
</dbReference>